<dbReference type="Gene3D" id="1.10.30.40">
    <property type="entry name" value="Ethanolamine ammonia-lyase light chain (EutC), N-terminal domain"/>
    <property type="match status" value="1"/>
</dbReference>
<evidence type="ECO:0000256" key="4">
    <source>
        <dbReference type="ARBA" id="ARBA00024446"/>
    </source>
</evidence>
<comment type="cofactor">
    <cofactor evidence="5">
        <name>adenosylcob(III)alamin</name>
        <dbReference type="ChEBI" id="CHEBI:18408"/>
    </cofactor>
    <text evidence="5">Binds between the large and small subunits.</text>
</comment>
<evidence type="ECO:0000256" key="1">
    <source>
        <dbReference type="ARBA" id="ARBA00022628"/>
    </source>
</evidence>
<comment type="pathway">
    <text evidence="5">Amine and polyamine degradation; ethanolamine degradation.</text>
</comment>
<dbReference type="FunFam" id="1.10.30.40:FF:000001">
    <property type="entry name" value="Ethanolamine ammonia-lyase light chain"/>
    <property type="match status" value="1"/>
</dbReference>
<comment type="subunit">
    <text evidence="5">The basic unit is a heterodimer which dimerizes to form tetramers. The heterotetramers trimerize; 6 large subunits form a core ring with 6 small subunits projecting outwards.</text>
</comment>
<comment type="subcellular location">
    <subcellularLocation>
        <location evidence="5">Bacterial microcompartment</location>
    </subcellularLocation>
</comment>
<feature type="binding site" evidence="5">
    <location>
        <position position="239"/>
    </location>
    <ligand>
        <name>adenosylcob(III)alamin</name>
        <dbReference type="ChEBI" id="CHEBI:18408"/>
    </ligand>
</feature>
<dbReference type="InterPro" id="IPR042255">
    <property type="entry name" value="EutC_N"/>
</dbReference>
<dbReference type="PIRSF" id="PIRSF018982">
    <property type="entry name" value="EutC"/>
    <property type="match status" value="1"/>
</dbReference>
<organism evidence="6 7">
    <name type="scientific">Vagococcus salmoninarum</name>
    <dbReference type="NCBI Taxonomy" id="2739"/>
    <lineage>
        <taxon>Bacteria</taxon>
        <taxon>Bacillati</taxon>
        <taxon>Bacillota</taxon>
        <taxon>Bacilli</taxon>
        <taxon>Lactobacillales</taxon>
        <taxon>Enterococcaceae</taxon>
        <taxon>Vagococcus</taxon>
    </lineage>
</organism>
<comment type="similarity">
    <text evidence="5">Belongs to the EutC family.</text>
</comment>
<dbReference type="UniPathway" id="UPA00560"/>
<dbReference type="Gene3D" id="3.40.50.11240">
    <property type="entry name" value="Ethanolamine ammonia-lyase light chain (EutC)"/>
    <property type="match status" value="1"/>
</dbReference>
<name>A0A429ZEQ2_9ENTE</name>
<dbReference type="PANTHER" id="PTHR39330">
    <property type="entry name" value="ETHANOLAMINE AMMONIA-LYASE LIGHT CHAIN"/>
    <property type="match status" value="1"/>
</dbReference>
<dbReference type="OrthoDB" id="114248at2"/>
<keyword evidence="2 5" id="KW-0456">Lyase</keyword>
<dbReference type="RefSeq" id="WP_126781987.1">
    <property type="nucleotide sequence ID" value="NZ_NGJU01000024.1"/>
</dbReference>
<protein>
    <recommendedName>
        <fullName evidence="5">Ethanolamine ammonia-lyase small subunit</fullName>
        <shortName evidence="5">EAL small subunit</shortName>
        <ecNumber evidence="5">4.3.1.7</ecNumber>
    </recommendedName>
</protein>
<dbReference type="GO" id="GO:0008851">
    <property type="term" value="F:ethanolamine ammonia-lyase activity"/>
    <property type="evidence" value="ECO:0007669"/>
    <property type="project" value="UniProtKB-UniRule"/>
</dbReference>
<keyword evidence="3 5" id="KW-0170">Cobalt</keyword>
<keyword evidence="7" id="KW-1185">Reference proteome</keyword>
<evidence type="ECO:0000256" key="5">
    <source>
        <dbReference type="HAMAP-Rule" id="MF_00601"/>
    </source>
</evidence>
<sequence length="314" mass="34620">MEKAGQVESLIRDYFAKLPPEERQTILESLGEGLETGNQQEVLPLEEAEGEEAYLPDITEVDIKKQFFVPKASDEEGYLRMKAFTPARLGLWRAGPRYKTQSMLRFRADHAAAQDAVFSDVSTKLIEELDLIPIQTKCQDKDEYVTRPDLGREFSEEVQAEIKERIKGQQPVQIVVGDGLSSAAIEANLATILPAIKQGLKLFDLAYTETLFIKYSRVGAMDPIGELTEAECVCMLIGERPGLVTAESMSAYIAYRPTSGMPEARRTVISNIQKGGTPAVEAGAYIAEVIATIVAKKKSGVALKEEQEVSNDVE</sequence>
<dbReference type="AlphaFoldDB" id="A0A429ZEQ2"/>
<dbReference type="InterPro" id="IPR042251">
    <property type="entry name" value="EutC_C"/>
</dbReference>
<evidence type="ECO:0000256" key="3">
    <source>
        <dbReference type="ARBA" id="ARBA00023285"/>
    </source>
</evidence>
<dbReference type="GO" id="GO:0009350">
    <property type="term" value="C:ethanolamine ammonia-lyase complex"/>
    <property type="evidence" value="ECO:0007669"/>
    <property type="project" value="UniProtKB-UniRule"/>
</dbReference>
<dbReference type="GO" id="GO:0046336">
    <property type="term" value="P:ethanolamine catabolic process"/>
    <property type="evidence" value="ECO:0007669"/>
    <property type="project" value="UniProtKB-UniRule"/>
</dbReference>
<dbReference type="GO" id="GO:0006520">
    <property type="term" value="P:amino acid metabolic process"/>
    <property type="evidence" value="ECO:0007669"/>
    <property type="project" value="InterPro"/>
</dbReference>
<comment type="catalytic activity">
    <reaction evidence="5">
        <text>ethanolamine = acetaldehyde + NH4(+)</text>
        <dbReference type="Rhea" id="RHEA:15313"/>
        <dbReference type="ChEBI" id="CHEBI:15343"/>
        <dbReference type="ChEBI" id="CHEBI:28938"/>
        <dbReference type="ChEBI" id="CHEBI:57603"/>
        <dbReference type="EC" id="4.3.1.7"/>
    </reaction>
</comment>
<reference evidence="6 7" key="1">
    <citation type="submission" date="2017-05" db="EMBL/GenBank/DDBJ databases">
        <title>Vagococcus spp. assemblies.</title>
        <authorList>
            <person name="Gulvik C.A."/>
        </authorList>
    </citation>
    <scope>NUCLEOTIDE SEQUENCE [LARGE SCALE GENOMIC DNA]</scope>
    <source>
        <strain evidence="6 7">NCFB 2777</strain>
    </source>
</reference>
<comment type="function">
    <text evidence="5">Catalyzes the deamination of various vicinal amino-alcohols to oxo compounds. Allows this organism to utilize ethanolamine as the sole source of nitrogen and carbon in the presence of external vitamin B12.</text>
</comment>
<dbReference type="HAMAP" id="MF_00601">
    <property type="entry name" value="EutC"/>
    <property type="match status" value="1"/>
</dbReference>
<keyword evidence="1 5" id="KW-0846">Cobalamin</keyword>
<dbReference type="GO" id="GO:0031471">
    <property type="term" value="C:ethanolamine degradation polyhedral organelle"/>
    <property type="evidence" value="ECO:0007669"/>
    <property type="project" value="UniProtKB-UniRule"/>
</dbReference>
<comment type="caution">
    <text evidence="6">The sequence shown here is derived from an EMBL/GenBank/DDBJ whole genome shotgun (WGS) entry which is preliminary data.</text>
</comment>
<dbReference type="Pfam" id="PF05985">
    <property type="entry name" value="EutC"/>
    <property type="match status" value="1"/>
</dbReference>
<evidence type="ECO:0000313" key="6">
    <source>
        <dbReference type="EMBL" id="RST92170.1"/>
    </source>
</evidence>
<proteinExistence type="inferred from homology"/>
<dbReference type="NCBIfam" id="NF003971">
    <property type="entry name" value="PRK05465.1"/>
    <property type="match status" value="1"/>
</dbReference>
<dbReference type="EMBL" id="NGJU01000024">
    <property type="protein sequence ID" value="RST92170.1"/>
    <property type="molecule type" value="Genomic_DNA"/>
</dbReference>
<feature type="binding site" evidence="5">
    <location>
        <position position="218"/>
    </location>
    <ligand>
        <name>adenosylcob(III)alamin</name>
        <dbReference type="ChEBI" id="CHEBI:18408"/>
    </ligand>
</feature>
<dbReference type="GeneID" id="98569340"/>
<accession>A0A429ZEQ2</accession>
<evidence type="ECO:0000256" key="2">
    <source>
        <dbReference type="ARBA" id="ARBA00023239"/>
    </source>
</evidence>
<gene>
    <name evidence="5" type="primary">eutC</name>
    <name evidence="6" type="ORF">CBF35_13400</name>
</gene>
<dbReference type="PANTHER" id="PTHR39330:SF1">
    <property type="entry name" value="ETHANOLAMINE AMMONIA-LYASE SMALL SUBUNIT"/>
    <property type="match status" value="1"/>
</dbReference>
<dbReference type="Proteomes" id="UP000287239">
    <property type="component" value="Unassembled WGS sequence"/>
</dbReference>
<keyword evidence="4 5" id="KW-1283">Bacterial microcompartment</keyword>
<dbReference type="GO" id="GO:0031419">
    <property type="term" value="F:cobalamin binding"/>
    <property type="evidence" value="ECO:0007669"/>
    <property type="project" value="UniProtKB-UniRule"/>
</dbReference>
<dbReference type="InterPro" id="IPR009246">
    <property type="entry name" value="EutC"/>
</dbReference>
<dbReference type="EC" id="4.3.1.7" evidence="5"/>
<evidence type="ECO:0000313" key="7">
    <source>
        <dbReference type="Proteomes" id="UP000287239"/>
    </source>
</evidence>